<organism evidence="3 4">
    <name type="scientific">Nitrosomonas ureae</name>
    <dbReference type="NCBI Taxonomy" id="44577"/>
    <lineage>
        <taxon>Bacteria</taxon>
        <taxon>Pseudomonadati</taxon>
        <taxon>Pseudomonadota</taxon>
        <taxon>Betaproteobacteria</taxon>
        <taxon>Nitrosomonadales</taxon>
        <taxon>Nitrosomonadaceae</taxon>
        <taxon>Nitrosomonas</taxon>
    </lineage>
</organism>
<feature type="region of interest" description="Disordered" evidence="1">
    <location>
        <begin position="108"/>
        <end position="148"/>
    </location>
</feature>
<dbReference type="AlphaFoldDB" id="A0A1H2DR44"/>
<keyword evidence="2" id="KW-0812">Transmembrane</keyword>
<evidence type="ECO:0000256" key="1">
    <source>
        <dbReference type="SAM" id="MobiDB-lite"/>
    </source>
</evidence>
<gene>
    <name evidence="3" type="ORF">SAMN05216406_10435</name>
</gene>
<keyword evidence="2" id="KW-1133">Transmembrane helix</keyword>
<proteinExistence type="predicted"/>
<keyword evidence="2" id="KW-0472">Membrane</keyword>
<dbReference type="EMBL" id="FNLN01000004">
    <property type="protein sequence ID" value="SDT85254.1"/>
    <property type="molecule type" value="Genomic_DNA"/>
</dbReference>
<reference evidence="4" key="1">
    <citation type="submission" date="2016-10" db="EMBL/GenBank/DDBJ databases">
        <authorList>
            <person name="Varghese N."/>
            <person name="Submissions S."/>
        </authorList>
    </citation>
    <scope>NUCLEOTIDE SEQUENCE [LARGE SCALE GENOMIC DNA]</scope>
    <source>
        <strain evidence="4">Nm10</strain>
    </source>
</reference>
<evidence type="ECO:0000313" key="4">
    <source>
        <dbReference type="Proteomes" id="UP000182882"/>
    </source>
</evidence>
<feature type="transmembrane region" description="Helical" evidence="2">
    <location>
        <begin position="60"/>
        <end position="77"/>
    </location>
</feature>
<feature type="compositionally biased region" description="Basic and acidic residues" evidence="1">
    <location>
        <begin position="134"/>
        <end position="148"/>
    </location>
</feature>
<feature type="transmembrane region" description="Helical" evidence="2">
    <location>
        <begin position="34"/>
        <end position="54"/>
    </location>
</feature>
<dbReference type="KEGG" id="nur:ATY38_02460"/>
<keyword evidence="4" id="KW-1185">Reference proteome</keyword>
<protein>
    <submittedName>
        <fullName evidence="3">Uncharacterized protein</fullName>
    </submittedName>
</protein>
<sequence>MSMKKWTDEELISTRDNLESWNKRSNGPGSGSKMWLFTAILGAFAISTGIVFIFFDGIDVLSILLIIMGTITCASWYKSEKQRKDNAAFLNEINREIKSRKIEKAPKLKNGSNVQVNEIEHAESTNIDDTETTTEARHLEKIEEKSEK</sequence>
<name>A0A1H2DR44_9PROT</name>
<evidence type="ECO:0000256" key="2">
    <source>
        <dbReference type="SAM" id="Phobius"/>
    </source>
</evidence>
<evidence type="ECO:0000313" key="3">
    <source>
        <dbReference type="EMBL" id="SDT85254.1"/>
    </source>
</evidence>
<dbReference type="Proteomes" id="UP000182882">
    <property type="component" value="Unassembled WGS sequence"/>
</dbReference>
<accession>A0A1H2DR44</accession>